<dbReference type="AlphaFoldDB" id="A0A0F8WJ80"/>
<evidence type="ECO:0000313" key="1">
    <source>
        <dbReference type="EMBL" id="KKK56713.1"/>
    </source>
</evidence>
<gene>
    <name evidence="1" type="ORF">LCGC14_3061770</name>
</gene>
<accession>A0A0F8WJ80</accession>
<name>A0A0F8WJ80_9ZZZZ</name>
<protein>
    <submittedName>
        <fullName evidence="1">Uncharacterized protein</fullName>
    </submittedName>
</protein>
<dbReference type="EMBL" id="LAZR01064854">
    <property type="protein sequence ID" value="KKK56713.1"/>
    <property type="molecule type" value="Genomic_DNA"/>
</dbReference>
<proteinExistence type="predicted"/>
<comment type="caution">
    <text evidence="1">The sequence shown here is derived from an EMBL/GenBank/DDBJ whole genome shotgun (WGS) entry which is preliminary data.</text>
</comment>
<sequence>MDAREHAVVWRRASEILSERIEKMVKNERAPEVIAATLAAAELANAVAKGYWAEAENAPD</sequence>
<organism evidence="1">
    <name type="scientific">marine sediment metagenome</name>
    <dbReference type="NCBI Taxonomy" id="412755"/>
    <lineage>
        <taxon>unclassified sequences</taxon>
        <taxon>metagenomes</taxon>
        <taxon>ecological metagenomes</taxon>
    </lineage>
</organism>
<reference evidence="1" key="1">
    <citation type="journal article" date="2015" name="Nature">
        <title>Complex archaea that bridge the gap between prokaryotes and eukaryotes.</title>
        <authorList>
            <person name="Spang A."/>
            <person name="Saw J.H."/>
            <person name="Jorgensen S.L."/>
            <person name="Zaremba-Niedzwiedzka K."/>
            <person name="Martijn J."/>
            <person name="Lind A.E."/>
            <person name="van Eijk R."/>
            <person name="Schleper C."/>
            <person name="Guy L."/>
            <person name="Ettema T.J."/>
        </authorList>
    </citation>
    <scope>NUCLEOTIDE SEQUENCE</scope>
</reference>